<dbReference type="PROSITE" id="PS00098">
    <property type="entry name" value="THIOLASE_1"/>
    <property type="match status" value="1"/>
</dbReference>
<dbReference type="AlphaFoldDB" id="A0A6J0VCB2"/>
<protein>
    <submittedName>
        <fullName evidence="11">3-ketoacyl-CoA thiolase, mitochondrial</fullName>
    </submittedName>
</protein>
<dbReference type="InterPro" id="IPR020617">
    <property type="entry name" value="Thiolase_C"/>
</dbReference>
<dbReference type="FunFam" id="3.40.47.10:FF:000010">
    <property type="entry name" value="Acetyl-CoA acetyltransferase (Thiolase)"/>
    <property type="match status" value="1"/>
</dbReference>
<dbReference type="Pfam" id="PF00108">
    <property type="entry name" value="Thiolase_N"/>
    <property type="match status" value="1"/>
</dbReference>
<evidence type="ECO:0000256" key="4">
    <source>
        <dbReference type="ARBA" id="ARBA00022946"/>
    </source>
</evidence>
<dbReference type="KEGG" id="pvt:110090044"/>
<dbReference type="InterPro" id="IPR020613">
    <property type="entry name" value="Thiolase_CS"/>
</dbReference>
<reference evidence="10" key="1">
    <citation type="submission" date="2025-05" db="UniProtKB">
        <authorList>
            <consortium name="RefSeq"/>
        </authorList>
    </citation>
    <scope>NUCLEOTIDE SEQUENCE [LARGE SCALE GENOMIC DNA]</scope>
</reference>
<dbReference type="InterPro" id="IPR016039">
    <property type="entry name" value="Thiolase-like"/>
</dbReference>
<dbReference type="GO" id="GO:0006635">
    <property type="term" value="P:fatty acid beta-oxidation"/>
    <property type="evidence" value="ECO:0007669"/>
    <property type="project" value="TreeGrafter"/>
</dbReference>
<dbReference type="InParanoid" id="A0A6J0VCB2"/>
<evidence type="ECO:0000259" key="8">
    <source>
        <dbReference type="Pfam" id="PF00108"/>
    </source>
</evidence>
<keyword evidence="3 7" id="KW-0808">Transferase</keyword>
<dbReference type="Proteomes" id="UP001652642">
    <property type="component" value="Chromosome 2"/>
</dbReference>
<evidence type="ECO:0000256" key="2">
    <source>
        <dbReference type="ARBA" id="ARBA00010982"/>
    </source>
</evidence>
<evidence type="ECO:0000256" key="6">
    <source>
        <dbReference type="PIRSR" id="PIRSR000429-1"/>
    </source>
</evidence>
<dbReference type="InterPro" id="IPR020610">
    <property type="entry name" value="Thiolase_AS"/>
</dbReference>
<dbReference type="NCBIfam" id="TIGR01930">
    <property type="entry name" value="AcCoA-C-Actrans"/>
    <property type="match status" value="1"/>
</dbReference>
<evidence type="ECO:0000313" key="11">
    <source>
        <dbReference type="RefSeq" id="XP_020669150.1"/>
    </source>
</evidence>
<keyword evidence="5 7" id="KW-0012">Acyltransferase</keyword>
<evidence type="ECO:0000256" key="1">
    <source>
        <dbReference type="ARBA" id="ARBA00005005"/>
    </source>
</evidence>
<feature type="active site" description="Proton acceptor" evidence="6">
    <location>
        <position position="352"/>
    </location>
</feature>
<comment type="pathway">
    <text evidence="1">Lipid metabolism; fatty acid beta-oxidation.</text>
</comment>
<evidence type="ECO:0000259" key="9">
    <source>
        <dbReference type="Pfam" id="PF02803"/>
    </source>
</evidence>
<dbReference type="RefSeq" id="XP_020669150.1">
    <property type="nucleotide sequence ID" value="XM_020813491.2"/>
</dbReference>
<keyword evidence="10" id="KW-1185">Reference proteome</keyword>
<dbReference type="PROSITE" id="PS00099">
    <property type="entry name" value="THIOLASE_3"/>
    <property type="match status" value="1"/>
</dbReference>
<dbReference type="Gene3D" id="3.40.47.10">
    <property type="match status" value="2"/>
</dbReference>
<dbReference type="PROSITE" id="PS00737">
    <property type="entry name" value="THIOLASE_2"/>
    <property type="match status" value="1"/>
</dbReference>
<feature type="domain" description="Thiolase C-terminal" evidence="9">
    <location>
        <begin position="273"/>
        <end position="394"/>
    </location>
</feature>
<feature type="domain" description="Thiolase N-terminal" evidence="8">
    <location>
        <begin position="7"/>
        <end position="266"/>
    </location>
</feature>
<feature type="active site" description="Acyl-thioester intermediate" evidence="6">
    <location>
        <position position="92"/>
    </location>
</feature>
<evidence type="ECO:0000256" key="7">
    <source>
        <dbReference type="RuleBase" id="RU003557"/>
    </source>
</evidence>
<gene>
    <name evidence="11" type="primary">ACAA2</name>
</gene>
<dbReference type="CTD" id="10449"/>
<dbReference type="InterPro" id="IPR020615">
    <property type="entry name" value="Thiolase_acyl_enz_int_AS"/>
</dbReference>
<sequence>MALLRGVFIVSAKRTPFGAFGGLLKDFTATDLSEIAARSALSAGKISPEIIDSLIVGNVMQCSPDAIYLARHVGLRIGVPVAVPALTVNRLCGSGFQSIANGCQEICLKESEVVLCGGAENMSQSPYTVRNIRFGTKLGLDLKLEDTLWAGLTDLHIKTPMAITAENLAAKYNITREECDRYALKSQQRWKAGDEAGYFKAEMAPIEVKTKKGKQIMEQDEHPRPKATMEELGKLPPVFKKDGTVTAGNASGICDGAGVVVIASEDAVKKHNLTPLARIVSYHSVGCDPNIMGIGPVPAITEALKKAGLSLKDMDLVEVNEAFAPQYLAVEKVLGLDPEKTNIHGGAIALGHPLGASGTRITAHLVHELRRRGGKYAVGSACIGGGQGIAVVIENTA</sequence>
<keyword evidence="4" id="KW-0809">Transit peptide</keyword>
<name>A0A6J0VCB2_9SAUR</name>
<reference evidence="11" key="2">
    <citation type="submission" date="2025-08" db="UniProtKB">
        <authorList>
            <consortium name="RefSeq"/>
        </authorList>
    </citation>
    <scope>IDENTIFICATION</scope>
</reference>
<dbReference type="SUPFAM" id="SSF53901">
    <property type="entry name" value="Thiolase-like"/>
    <property type="match status" value="2"/>
</dbReference>
<accession>A0A6J0VCB2</accession>
<evidence type="ECO:0000256" key="3">
    <source>
        <dbReference type="ARBA" id="ARBA00022679"/>
    </source>
</evidence>
<dbReference type="PIRSF" id="PIRSF000429">
    <property type="entry name" value="Ac-CoA_Ac_transf"/>
    <property type="match status" value="1"/>
</dbReference>
<evidence type="ECO:0000256" key="5">
    <source>
        <dbReference type="ARBA" id="ARBA00023315"/>
    </source>
</evidence>
<dbReference type="CDD" id="cd00751">
    <property type="entry name" value="thiolase"/>
    <property type="match status" value="1"/>
</dbReference>
<evidence type="ECO:0000313" key="10">
    <source>
        <dbReference type="Proteomes" id="UP001652642"/>
    </source>
</evidence>
<dbReference type="PANTHER" id="PTHR18919:SF107">
    <property type="entry name" value="ACETYL-COA ACETYLTRANSFERASE, CYTOSOLIC"/>
    <property type="match status" value="1"/>
</dbReference>
<feature type="active site" description="Proton acceptor" evidence="6">
    <location>
        <position position="382"/>
    </location>
</feature>
<dbReference type="OrthoDB" id="5404651at2759"/>
<dbReference type="PANTHER" id="PTHR18919">
    <property type="entry name" value="ACETYL-COA C-ACYLTRANSFERASE"/>
    <property type="match status" value="1"/>
</dbReference>
<dbReference type="GO" id="GO:0003985">
    <property type="term" value="F:acetyl-CoA C-acetyltransferase activity"/>
    <property type="evidence" value="ECO:0007669"/>
    <property type="project" value="TreeGrafter"/>
</dbReference>
<comment type="similarity">
    <text evidence="2 7">Belongs to the thiolase-like superfamily. Thiolase family.</text>
</comment>
<dbReference type="Pfam" id="PF02803">
    <property type="entry name" value="Thiolase_C"/>
    <property type="match status" value="1"/>
</dbReference>
<dbReference type="GO" id="GO:0005739">
    <property type="term" value="C:mitochondrion"/>
    <property type="evidence" value="ECO:0007669"/>
    <property type="project" value="TreeGrafter"/>
</dbReference>
<organism evidence="10 11">
    <name type="scientific">Pogona vitticeps</name>
    <name type="common">central bearded dragon</name>
    <dbReference type="NCBI Taxonomy" id="103695"/>
    <lineage>
        <taxon>Eukaryota</taxon>
        <taxon>Metazoa</taxon>
        <taxon>Chordata</taxon>
        <taxon>Craniata</taxon>
        <taxon>Vertebrata</taxon>
        <taxon>Euteleostomi</taxon>
        <taxon>Lepidosauria</taxon>
        <taxon>Squamata</taxon>
        <taxon>Bifurcata</taxon>
        <taxon>Unidentata</taxon>
        <taxon>Episquamata</taxon>
        <taxon>Toxicofera</taxon>
        <taxon>Iguania</taxon>
        <taxon>Acrodonta</taxon>
        <taxon>Agamidae</taxon>
        <taxon>Amphibolurinae</taxon>
        <taxon>Pogona</taxon>
    </lineage>
</organism>
<dbReference type="GeneID" id="110090044"/>
<dbReference type="InterPro" id="IPR002155">
    <property type="entry name" value="Thiolase"/>
</dbReference>
<dbReference type="InterPro" id="IPR020616">
    <property type="entry name" value="Thiolase_N"/>
</dbReference>
<proteinExistence type="inferred from homology"/>